<dbReference type="InterPro" id="IPR036928">
    <property type="entry name" value="AS_sf"/>
</dbReference>
<name>W4LW24_ENTF1</name>
<proteinExistence type="predicted"/>
<feature type="non-terminal residue" evidence="3">
    <location>
        <position position="382"/>
    </location>
</feature>
<dbReference type="GO" id="GO:0003824">
    <property type="term" value="F:catalytic activity"/>
    <property type="evidence" value="ECO:0007669"/>
    <property type="project" value="InterPro"/>
</dbReference>
<dbReference type="Proteomes" id="UP000019141">
    <property type="component" value="Unassembled WGS sequence"/>
</dbReference>
<dbReference type="Pfam" id="PF01425">
    <property type="entry name" value="Amidase"/>
    <property type="match status" value="1"/>
</dbReference>
<dbReference type="PANTHER" id="PTHR11895:SF176">
    <property type="entry name" value="AMIDASE AMID-RELATED"/>
    <property type="match status" value="1"/>
</dbReference>
<feature type="non-terminal residue" evidence="3">
    <location>
        <position position="1"/>
    </location>
</feature>
<dbReference type="AlphaFoldDB" id="W4LW24"/>
<feature type="domain" description="Amidase" evidence="2">
    <location>
        <begin position="14"/>
        <end position="379"/>
    </location>
</feature>
<dbReference type="Gene3D" id="3.90.1300.10">
    <property type="entry name" value="Amidase signature (AS) domain"/>
    <property type="match status" value="1"/>
</dbReference>
<evidence type="ECO:0000313" key="4">
    <source>
        <dbReference type="Proteomes" id="UP000019141"/>
    </source>
</evidence>
<evidence type="ECO:0000259" key="2">
    <source>
        <dbReference type="Pfam" id="PF01425"/>
    </source>
</evidence>
<dbReference type="HOGENOM" id="CLU_724640_0_0_7"/>
<keyword evidence="4" id="KW-1185">Reference proteome</keyword>
<dbReference type="SUPFAM" id="SSF75304">
    <property type="entry name" value="Amidase signature (AS) enzymes"/>
    <property type="match status" value="1"/>
</dbReference>
<dbReference type="PANTHER" id="PTHR11895">
    <property type="entry name" value="TRANSAMIDASE"/>
    <property type="match status" value="1"/>
</dbReference>
<reference evidence="3 4" key="1">
    <citation type="journal article" date="2014" name="Nature">
        <title>An environmental bacterial taxon with a large and distinct metabolic repertoire.</title>
        <authorList>
            <person name="Wilson M.C."/>
            <person name="Mori T."/>
            <person name="Ruckert C."/>
            <person name="Uria A.R."/>
            <person name="Helf M.J."/>
            <person name="Takada K."/>
            <person name="Gernert C."/>
            <person name="Steffens U.A."/>
            <person name="Heycke N."/>
            <person name="Schmitt S."/>
            <person name="Rinke C."/>
            <person name="Helfrich E.J."/>
            <person name="Brachmann A.O."/>
            <person name="Gurgui C."/>
            <person name="Wakimoto T."/>
            <person name="Kracht M."/>
            <person name="Crusemann M."/>
            <person name="Hentschel U."/>
            <person name="Abe I."/>
            <person name="Matsunaga S."/>
            <person name="Kalinowski J."/>
            <person name="Takeyama H."/>
            <person name="Piel J."/>
        </authorList>
    </citation>
    <scope>NUCLEOTIDE SEQUENCE [LARGE SCALE GENOMIC DNA]</scope>
    <source>
        <strain evidence="4">TSY1</strain>
    </source>
</reference>
<dbReference type="EMBL" id="AZHW01000159">
    <property type="protein sequence ID" value="ETX02279.1"/>
    <property type="molecule type" value="Genomic_DNA"/>
</dbReference>
<protein>
    <recommendedName>
        <fullName evidence="2">Amidase domain-containing protein</fullName>
    </recommendedName>
</protein>
<evidence type="ECO:0000313" key="3">
    <source>
        <dbReference type="EMBL" id="ETX02279.1"/>
    </source>
</evidence>
<accession>W4LW24</accession>
<dbReference type="InterPro" id="IPR023631">
    <property type="entry name" value="Amidase_dom"/>
</dbReference>
<dbReference type="InterPro" id="IPR000120">
    <property type="entry name" value="Amidase"/>
</dbReference>
<gene>
    <name evidence="3" type="ORF">ETSY1_04175</name>
</gene>
<sequence>LAERIRTRQVSPVEVVQAHLDRCERLNPVLNAFVTLAPEHALEAAHQAEQEIAAGQYRGPLHGIPLGIKDIFDTAGIRTTHGSSFYRDNIPAEDAASVTLLKQAGAIVLGKCNTHEFAAGSTSNNPWYGPSRNPWDTSRSPGGSSGGSGAAVAAFLCPGATGTDTGGSIRNPAACNGIVGLKPTYGRVSLKGIYPNAISLDHPGPLTRTVRDAGLFLQGMAGYVRDDPTSVDVPVPDLTADIDAGVKGMRFGFCPDLHFGELDDAVATGLEDTGRTLQDLGANLETVPFGLKDIVHETRQAIHMAEFGALHRERFRQQPEGYGADVRETLQHRAQVSADAYVLATQRRHQLRRAFDELLQEVDALLIPSAPCVAPLIEDGTS</sequence>
<dbReference type="PROSITE" id="PS00571">
    <property type="entry name" value="AMIDASES"/>
    <property type="match status" value="1"/>
</dbReference>
<dbReference type="InterPro" id="IPR020556">
    <property type="entry name" value="Amidase_CS"/>
</dbReference>
<comment type="caution">
    <text evidence="3">The sequence shown here is derived from an EMBL/GenBank/DDBJ whole genome shotgun (WGS) entry which is preliminary data.</text>
</comment>
<organism evidence="3 4">
    <name type="scientific">Entotheonella factor</name>
    <dbReference type="NCBI Taxonomy" id="1429438"/>
    <lineage>
        <taxon>Bacteria</taxon>
        <taxon>Pseudomonadati</taxon>
        <taxon>Nitrospinota/Tectimicrobiota group</taxon>
        <taxon>Candidatus Tectimicrobiota</taxon>
        <taxon>Candidatus Entotheonellia</taxon>
        <taxon>Candidatus Entotheonellales</taxon>
        <taxon>Candidatus Entotheonellaceae</taxon>
        <taxon>Candidatus Entotheonella</taxon>
    </lineage>
</organism>
<feature type="region of interest" description="Disordered" evidence="1">
    <location>
        <begin position="120"/>
        <end position="146"/>
    </location>
</feature>
<evidence type="ECO:0000256" key="1">
    <source>
        <dbReference type="SAM" id="MobiDB-lite"/>
    </source>
</evidence>